<dbReference type="HOGENOM" id="CLU_747775_0_0_6"/>
<dbReference type="OrthoDB" id="6497748at2"/>
<keyword evidence="3" id="KW-0328">Glycosyltransferase</keyword>
<dbReference type="PANTHER" id="PTHR45947">
    <property type="entry name" value="SULFOQUINOVOSYL TRANSFERASE SQD2"/>
    <property type="match status" value="1"/>
</dbReference>
<name>A0A0H3F7W3_RAHSY</name>
<dbReference type="Gene3D" id="3.40.50.2000">
    <property type="entry name" value="Glycogen Phosphorylase B"/>
    <property type="match status" value="2"/>
</dbReference>
<dbReference type="InterPro" id="IPR050194">
    <property type="entry name" value="Glycosyltransferase_grp1"/>
</dbReference>
<dbReference type="RefSeq" id="WP_013574692.1">
    <property type="nucleotide sequence ID" value="NC_015061.1"/>
</dbReference>
<dbReference type="GeneID" id="95417935"/>
<dbReference type="CDD" id="cd03801">
    <property type="entry name" value="GT4_PimA-like"/>
    <property type="match status" value="1"/>
</dbReference>
<organism evidence="2 4">
    <name type="scientific">Rahnella sp. (strain Y9602)</name>
    <dbReference type="NCBI Taxonomy" id="2703885"/>
    <lineage>
        <taxon>Bacteria</taxon>
        <taxon>Pseudomonadati</taxon>
        <taxon>Pseudomonadota</taxon>
        <taxon>Gammaproteobacteria</taxon>
        <taxon>Enterobacterales</taxon>
        <taxon>Yersiniaceae</taxon>
        <taxon>Rahnella</taxon>
    </lineage>
</organism>
<dbReference type="EC" id="2.4.-.-" evidence="3"/>
<dbReference type="Proteomes" id="UP000007257">
    <property type="component" value="Chromosome"/>
</dbReference>
<dbReference type="Proteomes" id="UP001598201">
    <property type="component" value="Unassembled WGS sequence"/>
</dbReference>
<reference evidence="2 4" key="2">
    <citation type="journal article" date="2012" name="J. Bacteriol.">
        <title>Complete Genome Sequence of Rahnella sp. Strain Y9602, a Gammaproteobacterium Isolate from Metal- and Radionuclide-Contaminated Soil.</title>
        <authorList>
            <person name="Martinez R.J."/>
            <person name="Bruce D."/>
            <person name="Detter C."/>
            <person name="Goodwin L.A."/>
            <person name="Han J."/>
            <person name="Han C.S."/>
            <person name="Held B."/>
            <person name="Land M.L."/>
            <person name="Mikhailova N."/>
            <person name="Nolan M."/>
            <person name="Pennacchio L."/>
            <person name="Pitluck S."/>
            <person name="Tapia R."/>
            <person name="Woyke T."/>
            <person name="Sobecky P.A."/>
        </authorList>
    </citation>
    <scope>NUCLEOTIDE SEQUENCE [LARGE SCALE GENOMIC DNA]</scope>
    <source>
        <strain evidence="2 4">Y9602</strain>
    </source>
</reference>
<gene>
    <name evidence="2" type="ordered locus">Rahaq_1365</name>
    <name evidence="3" type="ORF">ACFPK4_04000</name>
</gene>
<evidence type="ECO:0000313" key="5">
    <source>
        <dbReference type="Proteomes" id="UP001598201"/>
    </source>
</evidence>
<dbReference type="AlphaFoldDB" id="A0A0H3F7W3"/>
<dbReference type="SUPFAM" id="SSF53756">
    <property type="entry name" value="UDP-Glycosyltransferase/glycogen phosphorylase"/>
    <property type="match status" value="1"/>
</dbReference>
<proteinExistence type="predicted"/>
<dbReference type="EMBL" id="JBHUCJ010000005">
    <property type="protein sequence ID" value="MFD3222682.1"/>
    <property type="molecule type" value="Genomic_DNA"/>
</dbReference>
<evidence type="ECO:0000313" key="2">
    <source>
        <dbReference type="EMBL" id="ADW72988.1"/>
    </source>
</evidence>
<reference evidence="3 5" key="3">
    <citation type="submission" date="2024-09" db="EMBL/GenBank/DDBJ databases">
        <title>Genomes of Rahnella.</title>
        <authorList>
            <person name="Mnguni F.C."/>
            <person name="Shin G.Y."/>
            <person name="Coutinho T."/>
        </authorList>
    </citation>
    <scope>NUCLEOTIDE SEQUENCE [LARGE SCALE GENOMIC DNA]</scope>
    <source>
        <strain evidence="3 5">20WA0057</strain>
    </source>
</reference>
<reference evidence="4" key="1">
    <citation type="submission" date="2011-01" db="EMBL/GenBank/DDBJ databases">
        <title>Complete sequence of chromosome of Rahnella sp. Y9602.</title>
        <authorList>
            <consortium name="US DOE Joint Genome Institute"/>
            <person name="Lucas S."/>
            <person name="Copeland A."/>
            <person name="Lapidus A."/>
            <person name="Cheng J.-F."/>
            <person name="Goodwin L."/>
            <person name="Pitluck S."/>
            <person name="Lu M."/>
            <person name="Detter J.C."/>
            <person name="Han C."/>
            <person name="Tapia R."/>
            <person name="Land M."/>
            <person name="Hauser L."/>
            <person name="Kyrpides N."/>
            <person name="Ivanova N."/>
            <person name="Ovchinnikova G."/>
            <person name="Pagani I."/>
            <person name="Sobecky P.A."/>
            <person name="Martinez R.J."/>
            <person name="Woyke T."/>
        </authorList>
    </citation>
    <scope>NUCLEOTIDE SEQUENCE [LARGE SCALE GENOMIC DNA]</scope>
    <source>
        <strain evidence="4">Y9602</strain>
    </source>
</reference>
<dbReference type="eggNOG" id="COG0438">
    <property type="taxonomic scope" value="Bacteria"/>
</dbReference>
<sequence>MNILHVITHGGWAGSESIAAGIANEQAIRGHEVSVILRRHEAFKTKDILKKFHTSINVFWVEQKETHPNNQINTLLKNDFFVKKLSEVDIFHAHLPYGCLLGKLLRERFTTKYKICVSMHVRYHPLYYFADKLFTVAKWQIQEVPKDFTGEVFVIENFLCNKENNNDKKLKLFKRKFHITDDYKYIIYIGRLDLVKGADVLIRAFNKAKLENYKLIVIGDGSEARSLHTMASENVVFTGKILDASFALEVADICIAPSRFESFGLVLLEAVNAGKRVIATDIPSFKEILGSDDYLFENENINSLSQKLISYANNPSIGYADSFINEKFSLTRSLDKLEIAYSTTTALDEDQSGIDDIEVSVDELEVAYNV</sequence>
<evidence type="ECO:0000259" key="1">
    <source>
        <dbReference type="Pfam" id="PF00534"/>
    </source>
</evidence>
<accession>A0A0H3F7W3</accession>
<dbReference type="EMBL" id="CP002505">
    <property type="protein sequence ID" value="ADW72988.1"/>
    <property type="molecule type" value="Genomic_DNA"/>
</dbReference>
<evidence type="ECO:0000313" key="4">
    <source>
        <dbReference type="Proteomes" id="UP000007257"/>
    </source>
</evidence>
<protein>
    <submittedName>
        <fullName evidence="2">Glycosyl transferase group 1</fullName>
    </submittedName>
    <submittedName>
        <fullName evidence="3">Glycosyltransferase family 4 protein</fullName>
        <ecNumber evidence="3">2.4.-.-</ecNumber>
    </submittedName>
</protein>
<keyword evidence="2" id="KW-0808">Transferase</keyword>
<dbReference type="PANTHER" id="PTHR45947:SF3">
    <property type="entry name" value="SULFOQUINOVOSYL TRANSFERASE SQD2"/>
    <property type="match status" value="1"/>
</dbReference>
<dbReference type="KEGG" id="rah:Rahaq_1365"/>
<evidence type="ECO:0000313" key="3">
    <source>
        <dbReference type="EMBL" id="MFD3222682.1"/>
    </source>
</evidence>
<dbReference type="GO" id="GO:0016757">
    <property type="term" value="F:glycosyltransferase activity"/>
    <property type="evidence" value="ECO:0007669"/>
    <property type="project" value="UniProtKB-KW"/>
</dbReference>
<feature type="domain" description="Glycosyl transferase family 1" evidence="1">
    <location>
        <begin position="174"/>
        <end position="315"/>
    </location>
</feature>
<dbReference type="Pfam" id="PF00534">
    <property type="entry name" value="Glycos_transf_1"/>
    <property type="match status" value="1"/>
</dbReference>
<keyword evidence="5" id="KW-1185">Reference proteome</keyword>
<dbReference type="InterPro" id="IPR001296">
    <property type="entry name" value="Glyco_trans_1"/>
</dbReference>